<comment type="caution">
    <text evidence="10">The sequence shown here is derived from an EMBL/GenBank/DDBJ whole genome shotgun (WGS) entry which is preliminary data.</text>
</comment>
<reference evidence="10" key="1">
    <citation type="journal article" date="2020" name="mSystems">
        <title>Genome- and Community-Level Interaction Insights into Carbon Utilization and Element Cycling Functions of Hydrothermarchaeota in Hydrothermal Sediment.</title>
        <authorList>
            <person name="Zhou Z."/>
            <person name="Liu Y."/>
            <person name="Xu W."/>
            <person name="Pan J."/>
            <person name="Luo Z.H."/>
            <person name="Li M."/>
        </authorList>
    </citation>
    <scope>NUCLEOTIDE SEQUENCE [LARGE SCALE GENOMIC DNA]</scope>
    <source>
        <strain evidence="10">SpSt-8</strain>
    </source>
</reference>
<evidence type="ECO:0000256" key="8">
    <source>
        <dbReference type="ARBA" id="ARBA00047196"/>
    </source>
</evidence>
<gene>
    <name evidence="10" type="ORF">ENV88_02965</name>
</gene>
<evidence type="ECO:0000256" key="4">
    <source>
        <dbReference type="ARBA" id="ARBA00045299"/>
    </source>
</evidence>
<name>A0A7C3WPV6_THEPE</name>
<accession>A0A7C3WPV6</accession>
<proteinExistence type="inferred from homology"/>
<dbReference type="PANTHER" id="PTHR36577:SF3">
    <property type="entry name" value="DUF521 DOMAIN PROTEIN (AFU_ORTHOLOGUE AFUA_6G00490)"/>
    <property type="match status" value="1"/>
</dbReference>
<sequence>MVGEQKEATLRKCRNILESYGRVYGAERMVECKSCHFVTSCGLRFVKSMFTILQELADAGLKCKVPLTANPRPLDPRVYPIVERLAGSYIYGKQQLLESLLSRLGLMHPDAYTCTPYYIGNKPSYGDVLAWAESSAVIYANSVLGARTNRNSSMIEIMSGILGETPEFGLLLDEERKASWLVEVRTSQRPNFFALGSLIGKTLGEDIPYIVGLERWEVKEYELKDMGAAMAVWGAVGLFHAEGLTPEAVEMGRKLLRSYYRHG</sequence>
<keyword evidence="2" id="KW-0456">Lyase</keyword>
<protein>
    <recommendedName>
        <fullName evidence="8">Phosphomevalonate dehydratase large subunit</fullName>
        <ecNumber evidence="7">4.2.1.182</ecNumber>
    </recommendedName>
</protein>
<dbReference type="GO" id="GO:0016829">
    <property type="term" value="F:lyase activity"/>
    <property type="evidence" value="ECO:0007669"/>
    <property type="project" value="UniProtKB-KW"/>
</dbReference>
<comment type="function">
    <text evidence="4">Component of a hydro-lyase that catalyzes the dehydration of mevalonate 5-phosphate (MVA5P) to form trans-anhydromevalonate 5-phosphate (tAHMP). Involved in the archaeal mevalonate (MVA) pathway, which provides fundamental precursors for isoprenoid biosynthesis, such as isopentenyl diphosphate (IPP) and dimethylallyl diphosphate (DMAPP).</text>
</comment>
<evidence type="ECO:0000256" key="7">
    <source>
        <dbReference type="ARBA" id="ARBA00047176"/>
    </source>
</evidence>
<evidence type="ECO:0000256" key="6">
    <source>
        <dbReference type="ARBA" id="ARBA00046520"/>
    </source>
</evidence>
<dbReference type="EMBL" id="DTIB01000068">
    <property type="protein sequence ID" value="HGB25002.1"/>
    <property type="molecule type" value="Genomic_DNA"/>
</dbReference>
<evidence type="ECO:0000259" key="9">
    <source>
        <dbReference type="Pfam" id="PF04412"/>
    </source>
</evidence>
<evidence type="ECO:0000313" key="10">
    <source>
        <dbReference type="EMBL" id="HGB25002.1"/>
    </source>
</evidence>
<dbReference type="EC" id="4.2.1.182" evidence="7"/>
<organism evidence="10">
    <name type="scientific">Thermofilum pendens</name>
    <dbReference type="NCBI Taxonomy" id="2269"/>
    <lineage>
        <taxon>Archaea</taxon>
        <taxon>Thermoproteota</taxon>
        <taxon>Thermoprotei</taxon>
        <taxon>Thermofilales</taxon>
        <taxon>Thermofilaceae</taxon>
        <taxon>Thermofilum</taxon>
    </lineage>
</organism>
<dbReference type="InterPro" id="IPR007506">
    <property type="entry name" value="PMDh-L-like_dom"/>
</dbReference>
<evidence type="ECO:0000256" key="1">
    <source>
        <dbReference type="ARBA" id="ARBA00023004"/>
    </source>
</evidence>
<comment type="similarity">
    <text evidence="5">Belongs to the AcnX type II large subunit family.</text>
</comment>
<comment type="catalytic activity">
    <reaction evidence="3">
        <text>(R)-5-phosphomevalonate = (2E)-3-methyl-5-phosphooxypent-2-enoate + H2O</text>
        <dbReference type="Rhea" id="RHEA:78975"/>
        <dbReference type="ChEBI" id="CHEBI:15377"/>
        <dbReference type="ChEBI" id="CHEBI:58146"/>
        <dbReference type="ChEBI" id="CHEBI:229665"/>
        <dbReference type="EC" id="4.2.1.182"/>
    </reaction>
    <physiologicalReaction direction="left-to-right" evidence="3">
        <dbReference type="Rhea" id="RHEA:78976"/>
    </physiologicalReaction>
</comment>
<evidence type="ECO:0000256" key="3">
    <source>
        <dbReference type="ARBA" id="ARBA00045120"/>
    </source>
</evidence>
<comment type="subunit">
    <text evidence="6">Heterodimer composed of a large subunit (PMDh-L) and a small subunit (PMDh-S).</text>
</comment>
<keyword evidence="1" id="KW-0408">Iron</keyword>
<evidence type="ECO:0000256" key="5">
    <source>
        <dbReference type="ARBA" id="ARBA00046333"/>
    </source>
</evidence>
<dbReference type="PANTHER" id="PTHR36577">
    <property type="entry name" value="DUF521 DOMAIN PROTEIN (AFU_ORTHOLOGUE AFUA_6G00490)"/>
    <property type="match status" value="1"/>
</dbReference>
<dbReference type="AlphaFoldDB" id="A0A7C3WPV6"/>
<dbReference type="Pfam" id="PF04412">
    <property type="entry name" value="AcnX"/>
    <property type="match status" value="1"/>
</dbReference>
<feature type="domain" description="Phosphomevalonate dehydratase large subunit-like" evidence="9">
    <location>
        <begin position="5"/>
        <end position="252"/>
    </location>
</feature>
<evidence type="ECO:0000256" key="2">
    <source>
        <dbReference type="ARBA" id="ARBA00023239"/>
    </source>
</evidence>